<dbReference type="InterPro" id="IPR056737">
    <property type="entry name" value="Beta-prop_ATRN-MKLN-like"/>
</dbReference>
<evidence type="ECO:0000256" key="4">
    <source>
        <dbReference type="ARBA" id="ARBA00022737"/>
    </source>
</evidence>
<keyword evidence="2" id="KW-0880">Kelch repeat</keyword>
<dbReference type="PANTHER" id="PTHR43772">
    <property type="entry name" value="ENDO-1,4-BETA-XYLANASE"/>
    <property type="match status" value="1"/>
</dbReference>
<keyword evidence="6" id="KW-0119">Carbohydrate metabolism</keyword>
<feature type="active site" description="Proton acceptor" evidence="8">
    <location>
        <position position="382"/>
    </location>
</feature>
<evidence type="ECO:0000256" key="7">
    <source>
        <dbReference type="ARBA" id="ARBA00023295"/>
    </source>
</evidence>
<evidence type="ECO:0000256" key="2">
    <source>
        <dbReference type="ARBA" id="ARBA00022441"/>
    </source>
</evidence>
<keyword evidence="7" id="KW-0326">Glycosidase</keyword>
<dbReference type="InterPro" id="IPR023296">
    <property type="entry name" value="Glyco_hydro_beta-prop_sf"/>
</dbReference>
<dbReference type="Gene3D" id="2.120.10.80">
    <property type="entry name" value="Kelch-type beta propeller"/>
    <property type="match status" value="2"/>
</dbReference>
<dbReference type="OrthoDB" id="9760116at2"/>
<dbReference type="Proteomes" id="UP000092932">
    <property type="component" value="Chromosome"/>
</dbReference>
<keyword evidence="3" id="KW-0624">Polysaccharide degradation</keyword>
<keyword evidence="5" id="KW-0378">Hydrolase</keyword>
<feature type="domain" description="Attractin/MKLN-like beta-propeller" evidence="11">
    <location>
        <begin position="23"/>
        <end position="261"/>
    </location>
</feature>
<evidence type="ECO:0000256" key="8">
    <source>
        <dbReference type="PIRSR" id="PIRSR606710-1"/>
    </source>
</evidence>
<evidence type="ECO:0000256" key="1">
    <source>
        <dbReference type="ARBA" id="ARBA00009865"/>
    </source>
</evidence>
<feature type="active site" description="Proton donor" evidence="8">
    <location>
        <position position="528"/>
    </location>
</feature>
<dbReference type="InterPro" id="IPR006652">
    <property type="entry name" value="Kelch_1"/>
</dbReference>
<dbReference type="RefSeq" id="WP_067676662.1">
    <property type="nucleotide sequence ID" value="NZ_CP016591.1"/>
</dbReference>
<dbReference type="InterPro" id="IPR052176">
    <property type="entry name" value="Glycosyl_Hydrlase_43_Enz"/>
</dbReference>
<proteinExistence type="inferred from homology"/>
<evidence type="ECO:0000313" key="13">
    <source>
        <dbReference type="Proteomes" id="UP000092932"/>
    </source>
</evidence>
<evidence type="ECO:0000259" key="11">
    <source>
        <dbReference type="Pfam" id="PF24981"/>
    </source>
</evidence>
<reference evidence="12" key="1">
    <citation type="submission" date="2016-07" db="EMBL/GenBank/DDBJ databases">
        <title>Complete genome sequence of Altererythrobacter dongtanensis KCTC 22672, a type strain with esterase isolated from tidal flat.</title>
        <authorList>
            <person name="Cheng H."/>
            <person name="Wu Y.-H."/>
            <person name="Zhou P."/>
            <person name="Huo Y.-Y."/>
            <person name="Wang C.-S."/>
            <person name="Xu X.-W."/>
        </authorList>
    </citation>
    <scope>NUCLEOTIDE SEQUENCE [LARGE SCALE GENOMIC DNA]</scope>
    <source>
        <strain evidence="12">KCTC 22672</strain>
    </source>
</reference>
<evidence type="ECO:0000256" key="9">
    <source>
        <dbReference type="PIRSR" id="PIRSR606710-2"/>
    </source>
</evidence>
<dbReference type="InterPro" id="IPR015915">
    <property type="entry name" value="Kelch-typ_b-propeller"/>
</dbReference>
<keyword evidence="4" id="KW-0677">Repeat</keyword>
<dbReference type="CDD" id="cd08990">
    <property type="entry name" value="GH43_AXH_like"/>
    <property type="match status" value="1"/>
</dbReference>
<dbReference type="InterPro" id="IPR006710">
    <property type="entry name" value="Glyco_hydro_43"/>
</dbReference>
<gene>
    <name evidence="12" type="primary">xsa_2</name>
    <name evidence="12" type="ORF">A6F68_00813</name>
</gene>
<dbReference type="Pfam" id="PF24981">
    <property type="entry name" value="Beta-prop_ATRN-LZTR1"/>
    <property type="match status" value="1"/>
</dbReference>
<evidence type="ECO:0000256" key="10">
    <source>
        <dbReference type="SAM" id="SignalP"/>
    </source>
</evidence>
<protein>
    <submittedName>
        <fullName evidence="12">Xylosidase/arabinosidase</fullName>
    </submittedName>
</protein>
<dbReference type="SUPFAM" id="SSF75005">
    <property type="entry name" value="Arabinanase/levansucrase/invertase"/>
    <property type="match status" value="1"/>
</dbReference>
<dbReference type="PANTHER" id="PTHR43772:SF2">
    <property type="entry name" value="PUTATIVE (AFU_ORTHOLOGUE AFUA_2G04480)-RELATED"/>
    <property type="match status" value="1"/>
</dbReference>
<name>A0A1B2AB03_9SPHN</name>
<dbReference type="GO" id="GO:0045493">
    <property type="term" value="P:xylan catabolic process"/>
    <property type="evidence" value="ECO:0007669"/>
    <property type="project" value="UniProtKB-KW"/>
</dbReference>
<evidence type="ECO:0000313" key="12">
    <source>
        <dbReference type="EMBL" id="ANY19339.1"/>
    </source>
</evidence>
<feature type="signal peptide" evidence="10">
    <location>
        <begin position="1"/>
        <end position="25"/>
    </location>
</feature>
<evidence type="ECO:0000256" key="6">
    <source>
        <dbReference type="ARBA" id="ARBA00023277"/>
    </source>
</evidence>
<comment type="similarity">
    <text evidence="1">Belongs to the glycosyl hydrolase 43 family.</text>
</comment>
<dbReference type="SMART" id="SM00612">
    <property type="entry name" value="Kelch"/>
    <property type="match status" value="3"/>
</dbReference>
<keyword evidence="13" id="KW-1185">Reference proteome</keyword>
<dbReference type="KEGG" id="ado:A6F68_00813"/>
<dbReference type="SUPFAM" id="SSF117281">
    <property type="entry name" value="Kelch motif"/>
    <property type="match status" value="1"/>
</dbReference>
<dbReference type="EMBL" id="CP016591">
    <property type="protein sequence ID" value="ANY19339.1"/>
    <property type="molecule type" value="Genomic_DNA"/>
</dbReference>
<sequence>MRKGAIRGAFSAIALVLAAPLAAQWQTVESADGSQPVARHEAGFVAVGDKFYLLGGRGIRPVSIYDPRANVWKQGSPPPIELNHFQPVVHDGKIWVVGAFTGKFPNETPVDTVHVYDPTTDRWSLGPKLPEGRVRGAAGAVVVGRSLYLIAGATKGHLGGQVRWADRYDFATKAWTVLKDVPHFRDHFQAVTDGNAIYAYGGRITGPDPDTFHRTVAEVDRFDLAADSWTVLPQRLITQRAGAMGAFADRKFWLVGGESGERPRALAETETLAGDFRPWETATALVQERHGTGLIAWGGYLWTASGNNMRGGGAETTTMERLPLDSAAPAAKEPFLQRLPDGSWPNPNPTPGNPIVETYRGADPDAHVWDGRVWVYTSQDHDPPEGERGYAAMDGTHLISSANMVDWTDHGEIFNADMVPWSTDSGKFLWAPGACRKNGKYFLYFPIKDMRKNWVIGVATGDNPWGPFKESGRPIPGTSGIDPMCFIDDDGKAYLYFGIHKVARLSDDMLSLAEAPYDINYGAENFREGAYMAKRNGVYYYSYTDFEDRENQGYYAMGKSPYGPFEFKGAINAKPEGAQDHHSMVEFKGRWYYFYHWGNFTSPYGFPGRGNRRNVAVEYMYFDPDGTIRPIVQTRDGVAKVK</sequence>
<dbReference type="Gene3D" id="2.115.10.20">
    <property type="entry name" value="Glycosyl hydrolase domain, family 43"/>
    <property type="match status" value="1"/>
</dbReference>
<feature type="site" description="Important for catalytic activity, responsible for pKa modulation of the active site Glu and correct orientation of both the proton donor and substrate" evidence="9">
    <location>
        <position position="482"/>
    </location>
</feature>
<keyword evidence="3" id="KW-0858">Xylan degradation</keyword>
<dbReference type="AlphaFoldDB" id="A0A1B2AB03"/>
<feature type="chain" id="PRO_5008533965" evidence="10">
    <location>
        <begin position="26"/>
        <end position="642"/>
    </location>
</feature>
<dbReference type="Pfam" id="PF04616">
    <property type="entry name" value="Glyco_hydro_43"/>
    <property type="match status" value="1"/>
</dbReference>
<accession>A0A1B2AB03</accession>
<dbReference type="GO" id="GO:0004553">
    <property type="term" value="F:hydrolase activity, hydrolyzing O-glycosyl compounds"/>
    <property type="evidence" value="ECO:0007669"/>
    <property type="project" value="InterPro"/>
</dbReference>
<organism evidence="12 13">
    <name type="scientific">Tsuneonella dongtanensis</name>
    <dbReference type="NCBI Taxonomy" id="692370"/>
    <lineage>
        <taxon>Bacteria</taxon>
        <taxon>Pseudomonadati</taxon>
        <taxon>Pseudomonadota</taxon>
        <taxon>Alphaproteobacteria</taxon>
        <taxon>Sphingomonadales</taxon>
        <taxon>Erythrobacteraceae</taxon>
        <taxon>Tsuneonella</taxon>
    </lineage>
</organism>
<dbReference type="STRING" id="692370.A6F68_00813"/>
<keyword evidence="10" id="KW-0732">Signal</keyword>
<evidence type="ECO:0000256" key="5">
    <source>
        <dbReference type="ARBA" id="ARBA00022801"/>
    </source>
</evidence>
<evidence type="ECO:0000256" key="3">
    <source>
        <dbReference type="ARBA" id="ARBA00022651"/>
    </source>
</evidence>